<protein>
    <submittedName>
        <fullName evidence="1">Uncharacterized protein</fullName>
    </submittedName>
</protein>
<name>A0A9P5NIF1_GYMJU</name>
<accession>A0A9P5NIF1</accession>
<evidence type="ECO:0000313" key="1">
    <source>
        <dbReference type="EMBL" id="KAF8888362.1"/>
    </source>
</evidence>
<dbReference type="EMBL" id="JADNYJ010000085">
    <property type="protein sequence ID" value="KAF8888362.1"/>
    <property type="molecule type" value="Genomic_DNA"/>
</dbReference>
<organism evidence="1 2">
    <name type="scientific">Gymnopilus junonius</name>
    <name type="common">Spectacular rustgill mushroom</name>
    <name type="synonym">Gymnopilus spectabilis subsp. junonius</name>
    <dbReference type="NCBI Taxonomy" id="109634"/>
    <lineage>
        <taxon>Eukaryota</taxon>
        <taxon>Fungi</taxon>
        <taxon>Dikarya</taxon>
        <taxon>Basidiomycota</taxon>
        <taxon>Agaricomycotina</taxon>
        <taxon>Agaricomycetes</taxon>
        <taxon>Agaricomycetidae</taxon>
        <taxon>Agaricales</taxon>
        <taxon>Agaricineae</taxon>
        <taxon>Hymenogastraceae</taxon>
        <taxon>Gymnopilus</taxon>
    </lineage>
</organism>
<gene>
    <name evidence="1" type="ORF">CPB84DRAFT_1786187</name>
</gene>
<dbReference type="Proteomes" id="UP000724874">
    <property type="component" value="Unassembled WGS sequence"/>
</dbReference>
<dbReference type="OrthoDB" id="10512801at2759"/>
<reference evidence="1" key="1">
    <citation type="submission" date="2020-11" db="EMBL/GenBank/DDBJ databases">
        <authorList>
            <consortium name="DOE Joint Genome Institute"/>
            <person name="Ahrendt S."/>
            <person name="Riley R."/>
            <person name="Andreopoulos W."/>
            <person name="LaButti K."/>
            <person name="Pangilinan J."/>
            <person name="Ruiz-duenas F.J."/>
            <person name="Barrasa J.M."/>
            <person name="Sanchez-Garcia M."/>
            <person name="Camarero S."/>
            <person name="Miyauchi S."/>
            <person name="Serrano A."/>
            <person name="Linde D."/>
            <person name="Babiker R."/>
            <person name="Drula E."/>
            <person name="Ayuso-Fernandez I."/>
            <person name="Pacheco R."/>
            <person name="Padilla G."/>
            <person name="Ferreira P."/>
            <person name="Barriuso J."/>
            <person name="Kellner H."/>
            <person name="Castanera R."/>
            <person name="Alfaro M."/>
            <person name="Ramirez L."/>
            <person name="Pisabarro A.G."/>
            <person name="Kuo A."/>
            <person name="Tritt A."/>
            <person name="Lipzen A."/>
            <person name="He G."/>
            <person name="Yan M."/>
            <person name="Ng V."/>
            <person name="Cullen D."/>
            <person name="Martin F."/>
            <person name="Rosso M.-N."/>
            <person name="Henrissat B."/>
            <person name="Hibbett D."/>
            <person name="Martinez A.T."/>
            <person name="Grigoriev I.V."/>
        </authorList>
    </citation>
    <scope>NUCLEOTIDE SEQUENCE</scope>
    <source>
        <strain evidence="1">AH 44721</strain>
    </source>
</reference>
<comment type="caution">
    <text evidence="1">The sequence shown here is derived from an EMBL/GenBank/DDBJ whole genome shotgun (WGS) entry which is preliminary data.</text>
</comment>
<dbReference type="AlphaFoldDB" id="A0A9P5NIF1"/>
<keyword evidence="2" id="KW-1185">Reference proteome</keyword>
<proteinExistence type="predicted"/>
<sequence>MGEVKVYFKLVETGQYMPGGSEDLKVDIGSYYNIPNFDVGWLLKLNSDSGVVLDNSKAVKNYKVKDNNVLFIQDPNLFKIQCLDNGAVKPILVKKSDTLETLKNRLKSTQAKDYDFILTIQTAQPQGSSTIESLYNNFYLNLAQQLYRGQFTDRAIDTNADASDATYVPFCCLVQVELDPNGGSNAPKIFISYLDNGIKRYLCYHSYTTDYIIVLTNRYSIEMYQQWNLTILNGKATISSSVNYDWSFVA</sequence>
<evidence type="ECO:0000313" key="2">
    <source>
        <dbReference type="Proteomes" id="UP000724874"/>
    </source>
</evidence>